<dbReference type="InterPro" id="IPR007310">
    <property type="entry name" value="Aerobactin_biosyn_IucA/IucC_N"/>
</dbReference>
<dbReference type="Pfam" id="PF04183">
    <property type="entry name" value="IucA_IucC"/>
    <property type="match status" value="1"/>
</dbReference>
<keyword evidence="5" id="KW-1185">Reference proteome</keyword>
<comment type="caution">
    <text evidence="4">The sequence shown here is derived from an EMBL/GenBank/DDBJ whole genome shotgun (WGS) entry which is preliminary data.</text>
</comment>
<evidence type="ECO:0000256" key="1">
    <source>
        <dbReference type="SAM" id="MobiDB-lite"/>
    </source>
</evidence>
<dbReference type="PANTHER" id="PTHR34384">
    <property type="entry name" value="L-2,3-DIAMINOPROPANOATE--CITRATE LIGASE"/>
    <property type="match status" value="1"/>
</dbReference>
<evidence type="ECO:0000259" key="2">
    <source>
        <dbReference type="Pfam" id="PF04183"/>
    </source>
</evidence>
<dbReference type="Pfam" id="PF06276">
    <property type="entry name" value="FhuF"/>
    <property type="match status" value="1"/>
</dbReference>
<dbReference type="InterPro" id="IPR022770">
    <property type="entry name" value="IucA/IucC-like_C"/>
</dbReference>
<feature type="domain" description="Aerobactin siderophore biosynthesis IucA/IucC N-terminal" evidence="2">
    <location>
        <begin position="164"/>
        <end position="376"/>
    </location>
</feature>
<feature type="domain" description="Aerobactin siderophore biosynthesis IucA/IucC-like C-terminal" evidence="3">
    <location>
        <begin position="503"/>
        <end position="691"/>
    </location>
</feature>
<dbReference type="PANTHER" id="PTHR34384:SF5">
    <property type="entry name" value="L-2,3-DIAMINOPROPANOATE--CITRATE LIGASE"/>
    <property type="match status" value="1"/>
</dbReference>
<dbReference type="EMBL" id="JAGTXO010000072">
    <property type="protein sequence ID" value="KAG8457361.1"/>
    <property type="molecule type" value="Genomic_DNA"/>
</dbReference>
<proteinExistence type="predicted"/>
<dbReference type="Gene3D" id="1.10.510.40">
    <property type="match status" value="1"/>
</dbReference>
<dbReference type="Proteomes" id="UP000751190">
    <property type="component" value="Unassembled WGS sequence"/>
</dbReference>
<accession>A0A8J5X035</accession>
<evidence type="ECO:0008006" key="6">
    <source>
        <dbReference type="Google" id="ProtNLM"/>
    </source>
</evidence>
<feature type="region of interest" description="Disordered" evidence="1">
    <location>
        <begin position="396"/>
        <end position="417"/>
    </location>
</feature>
<dbReference type="GO" id="GO:0016881">
    <property type="term" value="F:acid-amino acid ligase activity"/>
    <property type="evidence" value="ECO:0007669"/>
    <property type="project" value="UniProtKB-ARBA"/>
</dbReference>
<gene>
    <name evidence="4" type="ORF">KFE25_005042</name>
</gene>
<name>A0A8J5X035_DIALT</name>
<dbReference type="GO" id="GO:0019290">
    <property type="term" value="P:siderophore biosynthetic process"/>
    <property type="evidence" value="ECO:0007669"/>
    <property type="project" value="InterPro"/>
</dbReference>
<protein>
    <recommendedName>
        <fullName evidence="6">IucA/IucC family siderophore biosynthesis protein</fullName>
    </recommendedName>
</protein>
<evidence type="ECO:0000313" key="5">
    <source>
        <dbReference type="Proteomes" id="UP000751190"/>
    </source>
</evidence>
<organism evidence="4 5">
    <name type="scientific">Diacronema lutheri</name>
    <name type="common">Unicellular marine alga</name>
    <name type="synonym">Monochrysis lutheri</name>
    <dbReference type="NCBI Taxonomy" id="2081491"/>
    <lineage>
        <taxon>Eukaryota</taxon>
        <taxon>Haptista</taxon>
        <taxon>Haptophyta</taxon>
        <taxon>Pavlovophyceae</taxon>
        <taxon>Pavlovales</taxon>
        <taxon>Pavlovaceae</taxon>
        <taxon>Diacronema</taxon>
    </lineage>
</organism>
<reference evidence="4" key="1">
    <citation type="submission" date="2021-05" db="EMBL/GenBank/DDBJ databases">
        <title>The genome of the haptophyte Pavlova lutheri (Diacronema luteri, Pavlovales) - a model for lipid biosynthesis in eukaryotic algae.</title>
        <authorList>
            <person name="Hulatt C.J."/>
            <person name="Posewitz M.C."/>
        </authorList>
    </citation>
    <scope>NUCLEOTIDE SEQUENCE</scope>
    <source>
        <strain evidence="4">NIVA-4/92</strain>
    </source>
</reference>
<evidence type="ECO:0000313" key="4">
    <source>
        <dbReference type="EMBL" id="KAG8457361.1"/>
    </source>
</evidence>
<sequence length="714" mass="75832">MAPIGSEESASPPPLDGDAVTVERLRRAAEAEGLTFLPTMPAATARDALRAVRAAAVARAGRAPDDGGAAWARVEAELDNAVANEGLVLAHVRKAWLPTLPATALRGGAWAWLRSIGEYDERERVCEQWSSLRAHPAHPMARMRVWDARAPLGAREHPSGLVPLSPPELRAWSPEWRPRVAVRLVALRESHAAVFEGRRARELGGARAYVRAHFAAPYAAWEAALRARGLEAEQYVPLPVHPANLPLLRAHHSIAIAEGTLALVPDEAEAGAGEADQGAQAAGEAPAIAATPMMSFRTMLPLTDGEAADGAASRAPRPSLKLCAPVLITSLVRYLSPVEASEGPVLSELLCELVRASPPLSASLALLPEELGVYMWDGDACARLERARAARGAARRRLGARDEGEAGEADATAEAEAARAERTALHRGCEYEEARFVSALFRAPPQRVLGERAAHADAPLHVPLAALLAAPSVGCAERSAPSAREVPLLAELALAHSAGAVGYWRAYCTLVLRAALGLFARYGVALELHQQNSLLQLRAADGWPELLICREVAGGAYIDDGVFAATVAPSVRPMLHGRQDAIVDAELSFSSFFHSTIAMHLLPAGACIAAASRGRGADGLDEARMVRELRTCAAAVLDEVDAELGRLPHALDGADGARADVARAHARAVRERLLHGEQAPRKCLLLMRLLGSKSERFVSTRNPLHAAAHAPPSL</sequence>
<dbReference type="AlphaFoldDB" id="A0A8J5X035"/>
<dbReference type="InterPro" id="IPR037455">
    <property type="entry name" value="LucA/IucC-like"/>
</dbReference>
<evidence type="ECO:0000259" key="3">
    <source>
        <dbReference type="Pfam" id="PF06276"/>
    </source>
</evidence>